<keyword evidence="8" id="KW-0851">Voltage-gated channel</keyword>
<dbReference type="Proteomes" id="UP000324832">
    <property type="component" value="Unassembled WGS sequence"/>
</dbReference>
<evidence type="ECO:0000256" key="13">
    <source>
        <dbReference type="SAM" id="Phobius"/>
    </source>
</evidence>
<keyword evidence="16" id="KW-1185">Reference proteome</keyword>
<keyword evidence="3" id="KW-0109">Calcium transport</keyword>
<evidence type="ECO:0000256" key="3">
    <source>
        <dbReference type="ARBA" id="ARBA00022568"/>
    </source>
</evidence>
<feature type="transmembrane region" description="Helical" evidence="13">
    <location>
        <begin position="95"/>
        <end position="113"/>
    </location>
</feature>
<dbReference type="InterPro" id="IPR031649">
    <property type="entry name" value="GPHH_dom"/>
</dbReference>
<sequence>MIFTAVFALEFIFKLAAFRFKNYFGDAWNTFDFIIVLGSIIDIVVSQVNELKNQESSIPSINFFRLFRVMRLVKLLSRGEGIRTLLWTFIKSFQALPYVALLILMLFFIYAVVGMQPDVRCDDNYSDEGEDTEDTGSCGSVLAFPYFISFYVLCSFLIINLFVAVIMDNFDYLTRDWSILGPHHLDEFIRLWSEYDPDAKGRIKHLDVVTLLRKISPPLGKLVSMNMPLNSDGTVLFNATLFAVVRTSLKIKTDGNIDDCNTELRAVIKKIWKRTSPKLLDQVVPPPGDPNEITVGKFYATFLIQDYFRRFKKRKEQEIRASAGGEAAQQMTLQAGLRTLHEAGPELKRAISGCLDDIDSNLDMPMHRRNHSLFGGVWSSIRRHGPNRNINRIRKPGDPPPEAVGNHLSSMMQKEYGVGSLPLAPNLANGQPKEQIPLRPLILNGESEKIYQVLERTTNNLKNTMFQGSDSTGRGVMSLPGSPRNNSSVPVIGSAESINRARIGKIL</sequence>
<evidence type="ECO:0000256" key="1">
    <source>
        <dbReference type="ARBA" id="ARBA00004141"/>
    </source>
</evidence>
<proteinExistence type="predicted"/>
<keyword evidence="6" id="KW-0677">Repeat</keyword>
<evidence type="ECO:0000256" key="8">
    <source>
        <dbReference type="ARBA" id="ARBA00022882"/>
    </source>
</evidence>
<feature type="domain" description="Voltage-dependent calcium channel alpha-1 subunit IQ" evidence="14">
    <location>
        <begin position="290"/>
        <end position="324"/>
    </location>
</feature>
<feature type="transmembrane region" description="Helical" evidence="13">
    <location>
        <begin position="143"/>
        <end position="167"/>
    </location>
</feature>
<dbReference type="InterPro" id="IPR050599">
    <property type="entry name" value="VDCC_alpha-1_subunit"/>
</dbReference>
<keyword evidence="7" id="KW-0106">Calcium</keyword>
<evidence type="ECO:0000256" key="2">
    <source>
        <dbReference type="ARBA" id="ARBA00022448"/>
    </source>
</evidence>
<evidence type="ECO:0000256" key="11">
    <source>
        <dbReference type="ARBA" id="ARBA00023136"/>
    </source>
</evidence>
<evidence type="ECO:0000259" key="14">
    <source>
        <dbReference type="SMART" id="SM01062"/>
    </source>
</evidence>
<keyword evidence="9 13" id="KW-1133">Transmembrane helix</keyword>
<dbReference type="Pfam" id="PF00520">
    <property type="entry name" value="Ion_trans"/>
    <property type="match status" value="2"/>
</dbReference>
<evidence type="ECO:0000256" key="4">
    <source>
        <dbReference type="ARBA" id="ARBA00022673"/>
    </source>
</evidence>
<dbReference type="PANTHER" id="PTHR45628:SF1">
    <property type="entry name" value="VOLTAGE-DEPENDENT CALCIUM CHANNEL TYPE D SUBUNIT ALPHA-1"/>
    <property type="match status" value="1"/>
</dbReference>
<dbReference type="PANTHER" id="PTHR45628">
    <property type="entry name" value="VOLTAGE-DEPENDENT CALCIUM CHANNEL TYPE A SUBUNIT ALPHA-1"/>
    <property type="match status" value="1"/>
</dbReference>
<accession>A0A5E4PRI6</accession>
<dbReference type="Gene3D" id="6.10.250.2180">
    <property type="match status" value="1"/>
</dbReference>
<dbReference type="InterPro" id="IPR027359">
    <property type="entry name" value="Volt_channel_dom_sf"/>
</dbReference>
<keyword evidence="10" id="KW-0406">Ion transport</keyword>
<evidence type="ECO:0000256" key="7">
    <source>
        <dbReference type="ARBA" id="ARBA00022837"/>
    </source>
</evidence>
<keyword evidence="2" id="KW-0813">Transport</keyword>
<keyword evidence="11 13" id="KW-0472">Membrane</keyword>
<keyword evidence="4" id="KW-0107">Calcium channel</keyword>
<protein>
    <recommendedName>
        <fullName evidence="14">Voltage-dependent calcium channel alpha-1 subunit IQ domain-containing protein</fullName>
    </recommendedName>
</protein>
<comment type="subcellular location">
    <subcellularLocation>
        <location evidence="1">Membrane</location>
        <topology evidence="1">Multi-pass membrane protein</topology>
    </subcellularLocation>
</comment>
<reference evidence="15 16" key="1">
    <citation type="submission" date="2017-07" db="EMBL/GenBank/DDBJ databases">
        <authorList>
            <person name="Talla V."/>
            <person name="Backstrom N."/>
        </authorList>
    </citation>
    <scope>NUCLEOTIDE SEQUENCE [LARGE SCALE GENOMIC DNA]</scope>
</reference>
<gene>
    <name evidence="15" type="ORF">LSINAPIS_LOCUS1149</name>
</gene>
<dbReference type="GO" id="GO:0005891">
    <property type="term" value="C:voltage-gated calcium channel complex"/>
    <property type="evidence" value="ECO:0007669"/>
    <property type="project" value="TreeGrafter"/>
</dbReference>
<evidence type="ECO:0000256" key="10">
    <source>
        <dbReference type="ARBA" id="ARBA00023065"/>
    </source>
</evidence>
<keyword evidence="12" id="KW-0407">Ion channel</keyword>
<evidence type="ECO:0000256" key="5">
    <source>
        <dbReference type="ARBA" id="ARBA00022692"/>
    </source>
</evidence>
<evidence type="ECO:0000256" key="12">
    <source>
        <dbReference type="ARBA" id="ARBA00023303"/>
    </source>
</evidence>
<dbReference type="GO" id="GO:0098703">
    <property type="term" value="P:calcium ion import across plasma membrane"/>
    <property type="evidence" value="ECO:0007669"/>
    <property type="project" value="TreeGrafter"/>
</dbReference>
<dbReference type="GO" id="GO:0008331">
    <property type="term" value="F:high voltage-gated calcium channel activity"/>
    <property type="evidence" value="ECO:0007669"/>
    <property type="project" value="TreeGrafter"/>
</dbReference>
<name>A0A5E4PRI6_9NEOP</name>
<dbReference type="Gene3D" id="1.10.287.70">
    <property type="match status" value="2"/>
</dbReference>
<evidence type="ECO:0000256" key="6">
    <source>
        <dbReference type="ARBA" id="ARBA00022737"/>
    </source>
</evidence>
<evidence type="ECO:0000313" key="15">
    <source>
        <dbReference type="EMBL" id="VVC87582.1"/>
    </source>
</evidence>
<keyword evidence="5 13" id="KW-0812">Transmembrane</keyword>
<evidence type="ECO:0000313" key="16">
    <source>
        <dbReference type="Proteomes" id="UP000324832"/>
    </source>
</evidence>
<dbReference type="InterPro" id="IPR014873">
    <property type="entry name" value="VDCC_a1su_IQ"/>
</dbReference>
<dbReference type="Pfam" id="PF16905">
    <property type="entry name" value="GPHH"/>
    <property type="match status" value="1"/>
</dbReference>
<organism evidence="15 16">
    <name type="scientific">Leptidea sinapis</name>
    <dbReference type="NCBI Taxonomy" id="189913"/>
    <lineage>
        <taxon>Eukaryota</taxon>
        <taxon>Metazoa</taxon>
        <taxon>Ecdysozoa</taxon>
        <taxon>Arthropoda</taxon>
        <taxon>Hexapoda</taxon>
        <taxon>Insecta</taxon>
        <taxon>Pterygota</taxon>
        <taxon>Neoptera</taxon>
        <taxon>Endopterygota</taxon>
        <taxon>Lepidoptera</taxon>
        <taxon>Glossata</taxon>
        <taxon>Ditrysia</taxon>
        <taxon>Papilionoidea</taxon>
        <taxon>Pieridae</taxon>
        <taxon>Dismorphiinae</taxon>
        <taxon>Leptidea</taxon>
    </lineage>
</organism>
<evidence type="ECO:0000256" key="9">
    <source>
        <dbReference type="ARBA" id="ARBA00022989"/>
    </source>
</evidence>
<dbReference type="InterPro" id="IPR005821">
    <property type="entry name" value="Ion_trans_dom"/>
</dbReference>
<dbReference type="EMBL" id="FZQP02000138">
    <property type="protein sequence ID" value="VVC87582.1"/>
    <property type="molecule type" value="Genomic_DNA"/>
</dbReference>
<dbReference type="Gene3D" id="1.20.120.350">
    <property type="entry name" value="Voltage-gated potassium channels. Chain C"/>
    <property type="match status" value="1"/>
</dbReference>
<dbReference type="Pfam" id="PF08763">
    <property type="entry name" value="Ca_chan_IQ"/>
    <property type="match status" value="1"/>
</dbReference>
<dbReference type="SUPFAM" id="SSF81324">
    <property type="entry name" value="Voltage-gated potassium channels"/>
    <property type="match status" value="1"/>
</dbReference>
<dbReference type="AlphaFoldDB" id="A0A5E4PRI6"/>
<dbReference type="SMART" id="SM01062">
    <property type="entry name" value="Ca_chan_IQ"/>
    <property type="match status" value="1"/>
</dbReference>